<feature type="binding site" evidence="8">
    <location>
        <position position="130"/>
    </location>
    <ligand>
        <name>L-histidine</name>
        <dbReference type="ChEBI" id="CHEBI:57595"/>
    </ligand>
</feature>
<dbReference type="EC" id="6.1.1.21" evidence="7"/>
<protein>
    <recommendedName>
        <fullName evidence="7">Histidine--tRNA ligase</fullName>
        <ecNumber evidence="7">6.1.1.21</ecNumber>
    </recommendedName>
    <alternativeName>
        <fullName evidence="7">Histidyl-tRNA synthetase</fullName>
        <shortName evidence="7">HisRS</shortName>
    </alternativeName>
</protein>
<feature type="binding site" evidence="8">
    <location>
        <position position="126"/>
    </location>
    <ligand>
        <name>L-histidine</name>
        <dbReference type="ChEBI" id="CHEBI:57595"/>
    </ligand>
</feature>
<comment type="catalytic activity">
    <reaction evidence="6 7">
        <text>tRNA(His) + L-histidine + ATP = L-histidyl-tRNA(His) + AMP + diphosphate + H(+)</text>
        <dbReference type="Rhea" id="RHEA:17313"/>
        <dbReference type="Rhea" id="RHEA-COMP:9665"/>
        <dbReference type="Rhea" id="RHEA-COMP:9689"/>
        <dbReference type="ChEBI" id="CHEBI:15378"/>
        <dbReference type="ChEBI" id="CHEBI:30616"/>
        <dbReference type="ChEBI" id="CHEBI:33019"/>
        <dbReference type="ChEBI" id="CHEBI:57595"/>
        <dbReference type="ChEBI" id="CHEBI:78442"/>
        <dbReference type="ChEBI" id="CHEBI:78527"/>
        <dbReference type="ChEBI" id="CHEBI:456215"/>
        <dbReference type="EC" id="6.1.1.21"/>
    </reaction>
</comment>
<dbReference type="InterPro" id="IPR006195">
    <property type="entry name" value="aa-tRNA-synth_II"/>
</dbReference>
<keyword evidence="7 10" id="KW-0436">Ligase</keyword>
<dbReference type="InterPro" id="IPR015807">
    <property type="entry name" value="His-tRNA-ligase"/>
</dbReference>
<feature type="binding site" evidence="8">
    <location>
        <position position="112"/>
    </location>
    <ligand>
        <name>L-histidine</name>
        <dbReference type="ChEBI" id="CHEBI:57595"/>
    </ligand>
</feature>
<evidence type="ECO:0000256" key="5">
    <source>
        <dbReference type="ARBA" id="ARBA00023146"/>
    </source>
</evidence>
<dbReference type="SUPFAM" id="SSF52954">
    <property type="entry name" value="Class II aaRS ABD-related"/>
    <property type="match status" value="1"/>
</dbReference>
<evidence type="ECO:0000313" key="11">
    <source>
        <dbReference type="Proteomes" id="UP000030445"/>
    </source>
</evidence>
<sequence length="426" mass="48804">MNNLKNLRGTVDLLPDQLIKWQNVEKIVLEQLSRSSIKEIRTPILEMTELFIRGIGQETDVVSKEMYTFLDRGERSCTLRPEGTASVARALIQNGIASNPLQKLWYMGPMFRYERPQAGRQRQFHQLGVEFIGYESVRSDVEIIALAWDILGKLGIKELNLEINTLGDLNDRLNFQKSFLKWLEINKDSLDLDSQNRINKNPLRILDSKNIQTKKTLENAPRLFNFLSEKSHKRYSDLKKQLKVLHIPFVENFNLVRGLDYYTHTAFEITSGALGSQATVCGGGRYDDLIKQMGGPNTPAIGFAVGLERLILLAGKELEVPRNTDIYIINQGLIAESFAMDLSRKLRNYDLLVELDLSGASFSKQFKKANKLKSKSIIIIGDDEATNKEFIIRLFDKESFENKEEVISFENDIKLEKWLNINLLEK</sequence>
<dbReference type="Proteomes" id="UP000030445">
    <property type="component" value="Unassembled WGS sequence"/>
</dbReference>
<evidence type="ECO:0000256" key="1">
    <source>
        <dbReference type="ARBA" id="ARBA00008226"/>
    </source>
</evidence>
<evidence type="ECO:0000256" key="4">
    <source>
        <dbReference type="ARBA" id="ARBA00022840"/>
    </source>
</evidence>
<comment type="similarity">
    <text evidence="1 7">Belongs to the class-II aminoacyl-tRNA synthetase family.</text>
</comment>
<dbReference type="Pfam" id="PF03129">
    <property type="entry name" value="HGTP_anticodon"/>
    <property type="match status" value="1"/>
</dbReference>
<dbReference type="eggNOG" id="COG0124">
    <property type="taxonomic scope" value="Bacteria"/>
</dbReference>
<dbReference type="Pfam" id="PF13393">
    <property type="entry name" value="tRNA-synt_His"/>
    <property type="match status" value="1"/>
</dbReference>
<dbReference type="EMBL" id="JNAM01000010">
    <property type="protein sequence ID" value="KGF97569.1"/>
    <property type="molecule type" value="Genomic_DNA"/>
</dbReference>
<dbReference type="Gene3D" id="3.40.50.800">
    <property type="entry name" value="Anticodon-binding domain"/>
    <property type="match status" value="1"/>
</dbReference>
<keyword evidence="7" id="KW-0648">Protein biosynthesis</keyword>
<evidence type="ECO:0000256" key="6">
    <source>
        <dbReference type="ARBA" id="ARBA00047639"/>
    </source>
</evidence>
<accession>A0A0A2AAQ8</accession>
<dbReference type="HAMAP" id="MF_00127">
    <property type="entry name" value="His_tRNA_synth"/>
    <property type="match status" value="1"/>
</dbReference>
<dbReference type="PROSITE" id="PS50862">
    <property type="entry name" value="AA_TRNA_LIGASE_II"/>
    <property type="match status" value="1"/>
</dbReference>
<comment type="caution">
    <text evidence="10">The sequence shown here is derived from an EMBL/GenBank/DDBJ whole genome shotgun (WGS) entry which is preliminary data.</text>
</comment>
<dbReference type="GO" id="GO:0005524">
    <property type="term" value="F:ATP binding"/>
    <property type="evidence" value="ECO:0007669"/>
    <property type="project" value="UniProtKB-UniRule"/>
</dbReference>
<keyword evidence="2 7" id="KW-0963">Cytoplasm</keyword>
<dbReference type="GO" id="GO:0005737">
    <property type="term" value="C:cytoplasm"/>
    <property type="evidence" value="ECO:0007669"/>
    <property type="project" value="UniProtKB-SubCell"/>
</dbReference>
<dbReference type="PIRSF" id="PIRSF001549">
    <property type="entry name" value="His-tRNA_synth"/>
    <property type="match status" value="1"/>
</dbReference>
<gene>
    <name evidence="7" type="primary">hisS</name>
    <name evidence="10" type="ORF">EU96_1282</name>
</gene>
<dbReference type="RefSeq" id="WP_032526918.1">
    <property type="nucleotide sequence ID" value="NZ_CP138951.1"/>
</dbReference>
<dbReference type="Gene3D" id="3.30.930.10">
    <property type="entry name" value="Bira Bifunctional Protein, Domain 2"/>
    <property type="match status" value="1"/>
</dbReference>
<feature type="binding site" evidence="8">
    <location>
        <begin position="82"/>
        <end position="84"/>
    </location>
    <ligand>
        <name>L-histidine</name>
        <dbReference type="ChEBI" id="CHEBI:57595"/>
    </ligand>
</feature>
<dbReference type="InterPro" id="IPR045864">
    <property type="entry name" value="aa-tRNA-synth_II/BPL/LPL"/>
</dbReference>
<dbReference type="InterPro" id="IPR004516">
    <property type="entry name" value="HisRS/HisZ"/>
</dbReference>
<name>A0A0A2AAQ8_PROMR</name>
<dbReference type="AlphaFoldDB" id="A0A0A2AAQ8"/>
<dbReference type="NCBIfam" id="TIGR00442">
    <property type="entry name" value="hisS"/>
    <property type="match status" value="1"/>
</dbReference>
<feature type="binding site" evidence="8">
    <location>
        <position position="257"/>
    </location>
    <ligand>
        <name>L-histidine</name>
        <dbReference type="ChEBI" id="CHEBI:57595"/>
    </ligand>
</feature>
<comment type="subcellular location">
    <subcellularLocation>
        <location evidence="7">Cytoplasm</location>
    </subcellularLocation>
</comment>
<proteinExistence type="inferred from homology"/>
<evidence type="ECO:0000256" key="7">
    <source>
        <dbReference type="HAMAP-Rule" id="MF_00127"/>
    </source>
</evidence>
<dbReference type="OrthoDB" id="9800814at2"/>
<evidence type="ECO:0000256" key="8">
    <source>
        <dbReference type="PIRSR" id="PIRSR001549-1"/>
    </source>
</evidence>
<dbReference type="InterPro" id="IPR036621">
    <property type="entry name" value="Anticodon-bd_dom_sf"/>
</dbReference>
<dbReference type="SUPFAM" id="SSF55681">
    <property type="entry name" value="Class II aaRS and biotin synthetases"/>
    <property type="match status" value="1"/>
</dbReference>
<dbReference type="InterPro" id="IPR041715">
    <property type="entry name" value="HisRS-like_core"/>
</dbReference>
<evidence type="ECO:0000256" key="2">
    <source>
        <dbReference type="ARBA" id="ARBA00022490"/>
    </source>
</evidence>
<keyword evidence="3 7" id="KW-0547">Nucleotide-binding</keyword>
<keyword evidence="5 7" id="KW-0030">Aminoacyl-tRNA synthetase</keyword>
<evidence type="ECO:0000256" key="3">
    <source>
        <dbReference type="ARBA" id="ARBA00022741"/>
    </source>
</evidence>
<feature type="binding site" evidence="8">
    <location>
        <begin position="261"/>
        <end position="262"/>
    </location>
    <ligand>
        <name>L-histidine</name>
        <dbReference type="ChEBI" id="CHEBI:57595"/>
    </ligand>
</feature>
<feature type="domain" description="Aminoacyl-transfer RNA synthetases class-II family profile" evidence="9">
    <location>
        <begin position="1"/>
        <end position="313"/>
    </location>
</feature>
<keyword evidence="4 7" id="KW-0067">ATP-binding</keyword>
<dbReference type="STRING" id="74545.EU96_1282"/>
<evidence type="ECO:0000259" key="9">
    <source>
        <dbReference type="PROSITE" id="PS50862"/>
    </source>
</evidence>
<dbReference type="CDD" id="cd00773">
    <property type="entry name" value="HisRS-like_core"/>
    <property type="match status" value="1"/>
</dbReference>
<reference evidence="11" key="1">
    <citation type="journal article" date="2014" name="Sci. Data">
        <title>Genomes of diverse isolates of the marine cyanobacterium Prochlorococcus.</title>
        <authorList>
            <person name="Biller S."/>
            <person name="Berube P."/>
            <person name="Thompson J."/>
            <person name="Kelly L."/>
            <person name="Roggensack S."/>
            <person name="Awad L."/>
            <person name="Roache-Johnson K."/>
            <person name="Ding H."/>
            <person name="Giovannoni S.J."/>
            <person name="Moore L.R."/>
            <person name="Chisholm S.W."/>
        </authorList>
    </citation>
    <scope>NUCLEOTIDE SEQUENCE [LARGE SCALE GENOMIC DNA]</scope>
    <source>
        <strain evidence="11">MIT 9302</strain>
    </source>
</reference>
<organism evidence="10 11">
    <name type="scientific">Prochlorococcus marinus str. MIT 9302</name>
    <dbReference type="NCBI Taxonomy" id="74545"/>
    <lineage>
        <taxon>Bacteria</taxon>
        <taxon>Bacillati</taxon>
        <taxon>Cyanobacteriota</taxon>
        <taxon>Cyanophyceae</taxon>
        <taxon>Synechococcales</taxon>
        <taxon>Prochlorococcaceae</taxon>
        <taxon>Prochlorococcus</taxon>
    </lineage>
</organism>
<dbReference type="PANTHER" id="PTHR43707">
    <property type="entry name" value="HISTIDYL-TRNA SYNTHETASE"/>
    <property type="match status" value="1"/>
</dbReference>
<dbReference type="InterPro" id="IPR004154">
    <property type="entry name" value="Anticodon-bd"/>
</dbReference>
<dbReference type="GO" id="GO:0004821">
    <property type="term" value="F:histidine-tRNA ligase activity"/>
    <property type="evidence" value="ECO:0007669"/>
    <property type="project" value="UniProtKB-UniRule"/>
</dbReference>
<dbReference type="PANTHER" id="PTHR43707:SF1">
    <property type="entry name" value="HISTIDINE--TRNA LIGASE, MITOCHONDRIAL-RELATED"/>
    <property type="match status" value="1"/>
</dbReference>
<dbReference type="GO" id="GO:0006427">
    <property type="term" value="P:histidyl-tRNA aminoacylation"/>
    <property type="evidence" value="ECO:0007669"/>
    <property type="project" value="UniProtKB-UniRule"/>
</dbReference>
<comment type="subunit">
    <text evidence="7">Homodimer.</text>
</comment>
<evidence type="ECO:0000313" key="10">
    <source>
        <dbReference type="EMBL" id="KGF97569.1"/>
    </source>
</evidence>